<reference evidence="1 2" key="1">
    <citation type="journal article" date="2015" name="Nature">
        <title>rRNA introns, odd ribosomes, and small enigmatic genomes across a large radiation of phyla.</title>
        <authorList>
            <person name="Brown C.T."/>
            <person name="Hug L.A."/>
            <person name="Thomas B.C."/>
            <person name="Sharon I."/>
            <person name="Castelle C.J."/>
            <person name="Singh A."/>
            <person name="Wilkins M.J."/>
            <person name="Williams K.H."/>
            <person name="Banfield J.F."/>
        </authorList>
    </citation>
    <scope>NUCLEOTIDE SEQUENCE [LARGE SCALE GENOMIC DNA]</scope>
</reference>
<evidence type="ECO:0000313" key="1">
    <source>
        <dbReference type="EMBL" id="KKT67907.1"/>
    </source>
</evidence>
<gene>
    <name evidence="1" type="ORF">UW63_C0093G0002</name>
</gene>
<dbReference type="AlphaFoldDB" id="A0A0G1LGP3"/>
<dbReference type="EMBL" id="LCJB01000093">
    <property type="protein sequence ID" value="KKT67907.1"/>
    <property type="molecule type" value="Genomic_DNA"/>
</dbReference>
<comment type="caution">
    <text evidence="1">The sequence shown here is derived from an EMBL/GenBank/DDBJ whole genome shotgun (WGS) entry which is preliminary data.</text>
</comment>
<accession>A0A0G1LGP3</accession>
<name>A0A0G1LGP3_9BACT</name>
<dbReference type="Proteomes" id="UP000034154">
    <property type="component" value="Unassembled WGS sequence"/>
</dbReference>
<organism evidence="1 2">
    <name type="scientific">Candidatus Uhrbacteria bacterium GW2011_GWF2_44_350</name>
    <dbReference type="NCBI Taxonomy" id="1619000"/>
    <lineage>
        <taxon>Bacteria</taxon>
        <taxon>Candidatus Uhriibacteriota</taxon>
    </lineage>
</organism>
<sequence>MNTFCPNCEKETDSTLVCEVYLCNECNEDNGNYEKPAYALLKPLREELKHLRFKTSAQDRFIFWIWNVYARNVQDLILDIMGATTYDTEGEAREGKYSLPKHCFDLIKRIDEYTEKIYDGTYLDNKTSMVVNEPSNPDVSVTQDVLMDIKTSSDNNKPERT</sequence>
<protein>
    <submittedName>
        <fullName evidence="1">Uncharacterized protein</fullName>
    </submittedName>
</protein>
<proteinExistence type="predicted"/>
<evidence type="ECO:0000313" key="2">
    <source>
        <dbReference type="Proteomes" id="UP000034154"/>
    </source>
</evidence>